<gene>
    <name evidence="2" type="ORF">ACFS25_16230</name>
</gene>
<evidence type="ECO:0008006" key="4">
    <source>
        <dbReference type="Google" id="ProtNLM"/>
    </source>
</evidence>
<feature type="transmembrane region" description="Helical" evidence="1">
    <location>
        <begin position="51"/>
        <end position="74"/>
    </location>
</feature>
<feature type="transmembrane region" description="Helical" evidence="1">
    <location>
        <begin position="191"/>
        <end position="207"/>
    </location>
</feature>
<evidence type="ECO:0000256" key="1">
    <source>
        <dbReference type="SAM" id="Phobius"/>
    </source>
</evidence>
<dbReference type="RefSeq" id="WP_381503036.1">
    <property type="nucleotide sequence ID" value="NZ_JBHUOM010000012.1"/>
</dbReference>
<evidence type="ECO:0000313" key="2">
    <source>
        <dbReference type="EMBL" id="MFD2935335.1"/>
    </source>
</evidence>
<feature type="transmembrane region" description="Helical" evidence="1">
    <location>
        <begin position="417"/>
        <end position="442"/>
    </location>
</feature>
<dbReference type="EMBL" id="JBHUOM010000012">
    <property type="protein sequence ID" value="MFD2935335.1"/>
    <property type="molecule type" value="Genomic_DNA"/>
</dbReference>
<evidence type="ECO:0000313" key="3">
    <source>
        <dbReference type="Proteomes" id="UP001597512"/>
    </source>
</evidence>
<keyword evidence="1" id="KW-0812">Transmembrane</keyword>
<name>A0ABW6ANF1_9BACT</name>
<reference evidence="3" key="1">
    <citation type="journal article" date="2019" name="Int. J. Syst. Evol. Microbiol.">
        <title>The Global Catalogue of Microorganisms (GCM) 10K type strain sequencing project: providing services to taxonomists for standard genome sequencing and annotation.</title>
        <authorList>
            <consortium name="The Broad Institute Genomics Platform"/>
            <consortium name="The Broad Institute Genome Sequencing Center for Infectious Disease"/>
            <person name="Wu L."/>
            <person name="Ma J."/>
        </authorList>
    </citation>
    <scope>NUCLEOTIDE SEQUENCE [LARGE SCALE GENOMIC DNA]</scope>
    <source>
        <strain evidence="3">KCTC 52490</strain>
    </source>
</reference>
<dbReference type="Proteomes" id="UP001597512">
    <property type="component" value="Unassembled WGS sequence"/>
</dbReference>
<feature type="transmembrane region" description="Helical" evidence="1">
    <location>
        <begin position="128"/>
        <end position="146"/>
    </location>
</feature>
<feature type="transmembrane region" description="Helical" evidence="1">
    <location>
        <begin position="20"/>
        <end position="44"/>
    </location>
</feature>
<keyword evidence="3" id="KW-1185">Reference proteome</keyword>
<organism evidence="2 3">
    <name type="scientific">Spirosoma flavum</name>
    <dbReference type="NCBI Taxonomy" id="2048557"/>
    <lineage>
        <taxon>Bacteria</taxon>
        <taxon>Pseudomonadati</taxon>
        <taxon>Bacteroidota</taxon>
        <taxon>Cytophagia</taxon>
        <taxon>Cytophagales</taxon>
        <taxon>Cytophagaceae</taxon>
        <taxon>Spirosoma</taxon>
    </lineage>
</organism>
<feature type="transmembrane region" description="Helical" evidence="1">
    <location>
        <begin position="393"/>
        <end position="411"/>
    </location>
</feature>
<proteinExistence type="predicted"/>
<feature type="transmembrane region" description="Helical" evidence="1">
    <location>
        <begin position="86"/>
        <end position="103"/>
    </location>
</feature>
<protein>
    <recommendedName>
        <fullName evidence="4">Oligosaccharide repeat unit polymerase</fullName>
    </recommendedName>
</protein>
<keyword evidence="1" id="KW-1133">Transmembrane helix</keyword>
<sequence>MKAAFSPVNIVNGVLSVSYLAFFVLTPDYTLQVSYSFIFLLIFWLKMPRHFFGYMLLAWVMGNFLVWIASYALFRFYFFSISEFDYCRGTLFNLFLIPINALLRSGKRPTRASVPTFSKADARHLGRLYQRLTIFVLVILAGYVLAGGLKAREEIGNYVTEADPFYYVRAFLPLFFVQGFMTGYLLKQRHWIGVFAFSAVMLAYFFGGHRGDLFLTLLSFLIGRWWVIKLTLRTYFFAIFTALASFMVFGYISAGRLQPEFTRSPPDEVIAKLLQSDQFLQTLDRVIEPSGQRVIDYTMSGRYEYFYFDNFSRLITIPIPAFLVRKGNNDDGPETLEAYYGYELSDFHSVPITWLADAFRRFGFLGVPIISLLFYVIFWLLSKLVYSLMAAPTHHRVVIFLLLSSILIRIFRLPPASLLGAFSFFLYDLPKTYLLLLGISYLSKIR</sequence>
<feature type="transmembrane region" description="Helical" evidence="1">
    <location>
        <begin position="362"/>
        <end position="381"/>
    </location>
</feature>
<comment type="caution">
    <text evidence="2">The sequence shown here is derived from an EMBL/GenBank/DDBJ whole genome shotgun (WGS) entry which is preliminary data.</text>
</comment>
<keyword evidence="1" id="KW-0472">Membrane</keyword>
<feature type="transmembrane region" description="Helical" evidence="1">
    <location>
        <begin position="213"/>
        <end position="228"/>
    </location>
</feature>
<accession>A0ABW6ANF1</accession>
<feature type="transmembrane region" description="Helical" evidence="1">
    <location>
        <begin position="235"/>
        <end position="254"/>
    </location>
</feature>
<feature type="transmembrane region" description="Helical" evidence="1">
    <location>
        <begin position="166"/>
        <end position="186"/>
    </location>
</feature>